<sequence>MTETIPTGLLEHAKQRSQVVIKKLRDAQKVIEAEIDVNEGIYPYNGGKLS</sequence>
<organism evidence="1 2">
    <name type="scientific">Methylomonas fluvii</name>
    <dbReference type="NCBI Taxonomy" id="1854564"/>
    <lineage>
        <taxon>Bacteria</taxon>
        <taxon>Pseudomonadati</taxon>
        <taxon>Pseudomonadota</taxon>
        <taxon>Gammaproteobacteria</taxon>
        <taxon>Methylococcales</taxon>
        <taxon>Methylococcaceae</taxon>
        <taxon>Methylomonas</taxon>
    </lineage>
</organism>
<accession>A0ABR9D985</accession>
<comment type="caution">
    <text evidence="1">The sequence shown here is derived from an EMBL/GenBank/DDBJ whole genome shotgun (WGS) entry which is preliminary data.</text>
</comment>
<keyword evidence="2" id="KW-1185">Reference proteome</keyword>
<dbReference type="EMBL" id="JACXST010000001">
    <property type="protein sequence ID" value="MBD9359675.1"/>
    <property type="molecule type" value="Genomic_DNA"/>
</dbReference>
<proteinExistence type="predicted"/>
<dbReference type="RefSeq" id="WP_192392533.1">
    <property type="nucleotide sequence ID" value="NZ_CAJHIU010000001.1"/>
</dbReference>
<reference evidence="1 2" key="1">
    <citation type="submission" date="2020-09" db="EMBL/GenBank/DDBJ databases">
        <title>Methylomonas albis sp. nov. and Methylomonas fluvii sp. nov.: Two cold-adapted methanotrophs from the River Elbe and an amended description of Methylovulum psychrotolerans strain Eb1.</title>
        <authorList>
            <person name="Bussmann I.K."/>
            <person name="Klings K.-W."/>
            <person name="Warnstedt J."/>
            <person name="Hoppert M."/>
            <person name="Saborowski A."/>
            <person name="Horn F."/>
            <person name="Liebner S."/>
        </authorList>
    </citation>
    <scope>NUCLEOTIDE SEQUENCE [LARGE SCALE GENOMIC DNA]</scope>
    <source>
        <strain evidence="1 2">EbB</strain>
    </source>
</reference>
<evidence type="ECO:0000313" key="2">
    <source>
        <dbReference type="Proteomes" id="UP000641152"/>
    </source>
</evidence>
<gene>
    <name evidence="1" type="ORF">EBB_03755</name>
</gene>
<protein>
    <submittedName>
        <fullName evidence="1">Uncharacterized protein</fullName>
    </submittedName>
</protein>
<dbReference type="Proteomes" id="UP000641152">
    <property type="component" value="Unassembled WGS sequence"/>
</dbReference>
<name>A0ABR9D985_9GAMM</name>
<evidence type="ECO:0000313" key="1">
    <source>
        <dbReference type="EMBL" id="MBD9359675.1"/>
    </source>
</evidence>